<dbReference type="Proteomes" id="UP001372338">
    <property type="component" value="Unassembled WGS sequence"/>
</dbReference>
<gene>
    <name evidence="3" type="ORF">RIF29_24301</name>
</gene>
<dbReference type="PANTHER" id="PTHR31672:SF13">
    <property type="entry name" value="F-BOX PROTEIN CPR30-LIKE"/>
    <property type="match status" value="1"/>
</dbReference>
<dbReference type="InterPro" id="IPR036047">
    <property type="entry name" value="F-box-like_dom_sf"/>
</dbReference>
<protein>
    <recommendedName>
        <fullName evidence="5">F-box domain-containing protein</fullName>
    </recommendedName>
</protein>
<dbReference type="NCBIfam" id="TIGR01640">
    <property type="entry name" value="F_box_assoc_1"/>
    <property type="match status" value="1"/>
</dbReference>
<evidence type="ECO:0000313" key="3">
    <source>
        <dbReference type="EMBL" id="KAK7258719.1"/>
    </source>
</evidence>
<name>A0AAN9EJJ0_CROPI</name>
<evidence type="ECO:0000313" key="4">
    <source>
        <dbReference type="Proteomes" id="UP001372338"/>
    </source>
</evidence>
<feature type="domain" description="F-box" evidence="1">
    <location>
        <begin position="11"/>
        <end position="40"/>
    </location>
</feature>
<reference evidence="3 4" key="1">
    <citation type="submission" date="2024-01" db="EMBL/GenBank/DDBJ databases">
        <title>The genomes of 5 underutilized Papilionoideae crops provide insights into root nodulation and disease resistanc.</title>
        <authorList>
            <person name="Yuan L."/>
        </authorList>
    </citation>
    <scope>NUCLEOTIDE SEQUENCE [LARGE SCALE GENOMIC DNA]</scope>
    <source>
        <strain evidence="3">ZHUSHIDOU_FW_LH</strain>
        <tissue evidence="3">Leaf</tissue>
    </source>
</reference>
<evidence type="ECO:0000259" key="2">
    <source>
        <dbReference type="Pfam" id="PF07734"/>
    </source>
</evidence>
<dbReference type="AlphaFoldDB" id="A0AAN9EJJ0"/>
<dbReference type="InterPro" id="IPR017451">
    <property type="entry name" value="F-box-assoc_interact_dom"/>
</dbReference>
<organism evidence="3 4">
    <name type="scientific">Crotalaria pallida</name>
    <name type="common">Smooth rattlebox</name>
    <name type="synonym">Crotalaria striata</name>
    <dbReference type="NCBI Taxonomy" id="3830"/>
    <lineage>
        <taxon>Eukaryota</taxon>
        <taxon>Viridiplantae</taxon>
        <taxon>Streptophyta</taxon>
        <taxon>Embryophyta</taxon>
        <taxon>Tracheophyta</taxon>
        <taxon>Spermatophyta</taxon>
        <taxon>Magnoliopsida</taxon>
        <taxon>eudicotyledons</taxon>
        <taxon>Gunneridae</taxon>
        <taxon>Pentapetalae</taxon>
        <taxon>rosids</taxon>
        <taxon>fabids</taxon>
        <taxon>Fabales</taxon>
        <taxon>Fabaceae</taxon>
        <taxon>Papilionoideae</taxon>
        <taxon>50 kb inversion clade</taxon>
        <taxon>genistoids sensu lato</taxon>
        <taxon>core genistoids</taxon>
        <taxon>Crotalarieae</taxon>
        <taxon>Crotalaria</taxon>
    </lineage>
</organism>
<dbReference type="PANTHER" id="PTHR31672">
    <property type="entry name" value="BNACNNG10540D PROTEIN"/>
    <property type="match status" value="1"/>
</dbReference>
<comment type="caution">
    <text evidence="3">The sequence shown here is derived from an EMBL/GenBank/DDBJ whole genome shotgun (WGS) entry which is preliminary data.</text>
</comment>
<accession>A0AAN9EJJ0</accession>
<dbReference type="Gene3D" id="1.20.1280.50">
    <property type="match status" value="1"/>
</dbReference>
<dbReference type="InterPro" id="IPR006527">
    <property type="entry name" value="F-box-assoc_dom_typ1"/>
</dbReference>
<dbReference type="InterPro" id="IPR050796">
    <property type="entry name" value="SCF_F-box_component"/>
</dbReference>
<evidence type="ECO:0000259" key="1">
    <source>
        <dbReference type="Pfam" id="PF00646"/>
    </source>
</evidence>
<proteinExistence type="predicted"/>
<dbReference type="EMBL" id="JAYWIO010000005">
    <property type="protein sequence ID" value="KAK7258719.1"/>
    <property type="molecule type" value="Genomic_DNA"/>
</dbReference>
<dbReference type="SUPFAM" id="SSF81383">
    <property type="entry name" value="F-box domain"/>
    <property type="match status" value="1"/>
</dbReference>
<dbReference type="Pfam" id="PF07734">
    <property type="entry name" value="FBA_1"/>
    <property type="match status" value="1"/>
</dbReference>
<dbReference type="CDD" id="cd22157">
    <property type="entry name" value="F-box_AtFBW1-like"/>
    <property type="match status" value="1"/>
</dbReference>
<sequence>MAPTCENVGNNIPDDLILEILYKLPLKSLKRFRCVCKTWADDLFESPQFMAVHHKNLLLSSCDTDNSSILLKQTSYVSYTSYISYRDNLFLLFGKRLENKVKIDFPIFDININILGSFVNGTLCLYQGTTFDRNVNIPFKVVLWNSTTKEFKVVRPGIVRVPRDLSIRIDLPGFGYDTVTNDYKLIRYIRFFNKNCSEEGLSSIRPKPLLQIYSLRSNSWRDLDVEMPTHDCHNQVYLNGVCHWLSYKLSNREELVLVSFNLSDEVLHTTPLDCRDCFAYADWNRSALVVLNDSIAMITGTPCTNLFDISILGAIGVKESWTKLFRIGPLFYDCVPIGVWKKGFIFNRMISGQLAYFNLSTQVIGLEEIDIGRDGSQSQIVICKESIGAMQDFNITPLIAKGLALRCGLKLFAEKGLTNLVFNSDSLNLCNAFNHDHVFGDLMPIVHDCKASS</sequence>
<keyword evidence="4" id="KW-1185">Reference proteome</keyword>
<feature type="domain" description="F-box associated beta-propeller type 1" evidence="2">
    <location>
        <begin position="140"/>
        <end position="332"/>
    </location>
</feature>
<evidence type="ECO:0008006" key="5">
    <source>
        <dbReference type="Google" id="ProtNLM"/>
    </source>
</evidence>
<dbReference type="Pfam" id="PF00646">
    <property type="entry name" value="F-box"/>
    <property type="match status" value="1"/>
</dbReference>
<dbReference type="InterPro" id="IPR001810">
    <property type="entry name" value="F-box_dom"/>
</dbReference>